<dbReference type="PROSITE" id="PS50818">
    <property type="entry name" value="INTEIN_C_TER"/>
    <property type="match status" value="1"/>
</dbReference>
<feature type="domain" description="Bacterial toxin 35" evidence="1">
    <location>
        <begin position="62"/>
        <end position="133"/>
    </location>
</feature>
<feature type="non-terminal residue" evidence="2">
    <location>
        <position position="1"/>
    </location>
</feature>
<evidence type="ECO:0000259" key="1">
    <source>
        <dbReference type="Pfam" id="PF15534"/>
    </source>
</evidence>
<keyword evidence="3" id="KW-1185">Reference proteome</keyword>
<dbReference type="InterPro" id="IPR036844">
    <property type="entry name" value="Hint_dom_sf"/>
</dbReference>
<dbReference type="InterPro" id="IPR029109">
    <property type="entry name" value="Ntox35"/>
</dbReference>
<dbReference type="NCBIfam" id="TIGR01443">
    <property type="entry name" value="intein_Cterm"/>
    <property type="match status" value="1"/>
</dbReference>
<gene>
    <name evidence="2" type="ORF">M5X12_30460</name>
</gene>
<dbReference type="SUPFAM" id="SSF51294">
    <property type="entry name" value="Hedgehog/intein (Hint) domain"/>
    <property type="match status" value="1"/>
</dbReference>
<name>A0ABT4H7E8_PAEAL</name>
<evidence type="ECO:0000313" key="2">
    <source>
        <dbReference type="EMBL" id="MCY9764819.1"/>
    </source>
</evidence>
<sequence>GDLLVSSIGTNLAIDKIEKEPREAKVYNFEVADFHSYFVSNLGIWVHNCFIKIGFQTNLFKNSESHMFSANHIKDGIMKLGSNRQSIFNSVTGKIGSVDPSKLQKGSNQMHTKINGHDVTIRFYVDGNGTVINVNTFMGTAERVIGNLVK</sequence>
<dbReference type="Gene3D" id="2.170.16.10">
    <property type="entry name" value="Hedgehog/Intein (Hint) domain"/>
    <property type="match status" value="1"/>
</dbReference>
<dbReference type="EMBL" id="JAMDNP010000121">
    <property type="protein sequence ID" value="MCY9764819.1"/>
    <property type="molecule type" value="Genomic_DNA"/>
</dbReference>
<reference evidence="2 3" key="1">
    <citation type="submission" date="2022-05" db="EMBL/GenBank/DDBJ databases">
        <title>Genome Sequencing of Bee-Associated Microbes.</title>
        <authorList>
            <person name="Dunlap C."/>
        </authorList>
    </citation>
    <scope>NUCLEOTIDE SEQUENCE [LARGE SCALE GENOMIC DNA]</scope>
    <source>
        <strain evidence="2 3">NRRL B-04010</strain>
    </source>
</reference>
<dbReference type="Pfam" id="PF15534">
    <property type="entry name" value="Ntox35"/>
    <property type="match status" value="1"/>
</dbReference>
<evidence type="ECO:0000313" key="3">
    <source>
        <dbReference type="Proteomes" id="UP001527181"/>
    </source>
</evidence>
<comment type="caution">
    <text evidence="2">The sequence shown here is derived from an EMBL/GenBank/DDBJ whole genome shotgun (WGS) entry which is preliminary data.</text>
</comment>
<protein>
    <submittedName>
        <fullName evidence="2">Polymorphic toxin-type HINT domain-containing protein</fullName>
    </submittedName>
</protein>
<dbReference type="InterPro" id="IPR030934">
    <property type="entry name" value="Intein_C"/>
</dbReference>
<dbReference type="Pfam" id="PF07591">
    <property type="entry name" value="PT-HINT"/>
    <property type="match status" value="1"/>
</dbReference>
<dbReference type="RefSeq" id="WP_268641253.1">
    <property type="nucleotide sequence ID" value="NZ_JAMDNP010000121.1"/>
</dbReference>
<proteinExistence type="predicted"/>
<accession>A0ABT4H7E8</accession>
<dbReference type="Proteomes" id="UP001527181">
    <property type="component" value="Unassembled WGS sequence"/>
</dbReference>
<organism evidence="2 3">
    <name type="scientific">Paenibacillus alvei</name>
    <name type="common">Bacillus alvei</name>
    <dbReference type="NCBI Taxonomy" id="44250"/>
    <lineage>
        <taxon>Bacteria</taxon>
        <taxon>Bacillati</taxon>
        <taxon>Bacillota</taxon>
        <taxon>Bacilli</taxon>
        <taxon>Bacillales</taxon>
        <taxon>Paenibacillaceae</taxon>
        <taxon>Paenibacillus</taxon>
    </lineage>
</organism>